<reference evidence="6" key="1">
    <citation type="submission" date="2023-01" db="EMBL/GenBank/DDBJ databases">
        <title>Whole genome sequence of Paucibacter sp. S2-9 isolated from pond sediment.</title>
        <authorList>
            <person name="Jung J.Y."/>
        </authorList>
    </citation>
    <scope>NUCLEOTIDE SEQUENCE</scope>
    <source>
        <strain evidence="6">S2-9</strain>
    </source>
</reference>
<feature type="transmembrane region" description="Helical" evidence="4">
    <location>
        <begin position="168"/>
        <end position="187"/>
    </location>
</feature>
<keyword evidence="1" id="KW-0805">Transcription regulation</keyword>
<evidence type="ECO:0000313" key="7">
    <source>
        <dbReference type="Proteomes" id="UP001177769"/>
    </source>
</evidence>
<gene>
    <name evidence="6" type="ORF">PFX98_12050</name>
</gene>
<dbReference type="InterPro" id="IPR018062">
    <property type="entry name" value="HTH_AraC-typ_CS"/>
</dbReference>
<keyword evidence="3" id="KW-0804">Transcription</keyword>
<dbReference type="PRINTS" id="PR00032">
    <property type="entry name" value="HTHARAC"/>
</dbReference>
<dbReference type="SUPFAM" id="SSF46689">
    <property type="entry name" value="Homeodomain-like"/>
    <property type="match status" value="1"/>
</dbReference>
<feature type="transmembrane region" description="Helical" evidence="4">
    <location>
        <begin position="6"/>
        <end position="26"/>
    </location>
</feature>
<evidence type="ECO:0000256" key="1">
    <source>
        <dbReference type="ARBA" id="ARBA00023015"/>
    </source>
</evidence>
<feature type="transmembrane region" description="Helical" evidence="4">
    <location>
        <begin position="137"/>
        <end position="156"/>
    </location>
</feature>
<name>A0AA95SNE8_9BURK</name>
<dbReference type="InterPro" id="IPR009057">
    <property type="entry name" value="Homeodomain-like_sf"/>
</dbReference>
<dbReference type="InterPro" id="IPR020449">
    <property type="entry name" value="Tscrpt_reg_AraC-type_HTH"/>
</dbReference>
<evidence type="ECO:0000256" key="4">
    <source>
        <dbReference type="SAM" id="Phobius"/>
    </source>
</evidence>
<dbReference type="Pfam" id="PF12833">
    <property type="entry name" value="HTH_18"/>
    <property type="match status" value="1"/>
</dbReference>
<evidence type="ECO:0000256" key="3">
    <source>
        <dbReference type="ARBA" id="ARBA00023163"/>
    </source>
</evidence>
<evidence type="ECO:0000259" key="5">
    <source>
        <dbReference type="PROSITE" id="PS01124"/>
    </source>
</evidence>
<dbReference type="PANTHER" id="PTHR43280">
    <property type="entry name" value="ARAC-FAMILY TRANSCRIPTIONAL REGULATOR"/>
    <property type="match status" value="1"/>
</dbReference>
<dbReference type="KEGG" id="pais:PFX98_12050"/>
<dbReference type="Gene3D" id="1.10.10.60">
    <property type="entry name" value="Homeodomain-like"/>
    <property type="match status" value="1"/>
</dbReference>
<dbReference type="AlphaFoldDB" id="A0AA95SNE8"/>
<keyword evidence="2" id="KW-0238">DNA-binding</keyword>
<feature type="transmembrane region" description="Helical" evidence="4">
    <location>
        <begin position="103"/>
        <end position="125"/>
    </location>
</feature>
<dbReference type="RefSeq" id="WP_285235447.1">
    <property type="nucleotide sequence ID" value="NZ_CP116346.1"/>
</dbReference>
<feature type="transmembrane region" description="Helical" evidence="4">
    <location>
        <begin position="69"/>
        <end position="91"/>
    </location>
</feature>
<dbReference type="GO" id="GO:0003700">
    <property type="term" value="F:DNA-binding transcription factor activity"/>
    <property type="evidence" value="ECO:0007669"/>
    <property type="project" value="InterPro"/>
</dbReference>
<keyword evidence="7" id="KW-1185">Reference proteome</keyword>
<dbReference type="Proteomes" id="UP001177769">
    <property type="component" value="Chromosome"/>
</dbReference>
<sequence>MPADALPLALIDAALRGAALALLALLGARLLHARPDLAAARAAALLCLGLGVQLISSTPLFEAEVSLRWQAPLIAVSVGNAVLFWVFVQTLFNDEFRLRPLHVLLWCGAAGVSLLNCLLAANGAASPLLPYTHGLQRAMPLVFTALSAAAAAAHWRGDLVERRRRLRVFVVVAGGLYALTMLALRLASPQGRLSGAAALLDAAWLLLILAALASALLGLRPLELLPLPAAPPGGPPDPAAAPAEVAEVAEVDAAERAQALALQARVRAERLYQAEDLSLASLATRLGLPEYRLRRLINQQLGHRNFNAFVNGLRLEAASAALADPACREQPVLSIALEAGFQSIGPFNRAFKAATGLTPSEFRRQRLAALR</sequence>
<dbReference type="PANTHER" id="PTHR43280:SF29">
    <property type="entry name" value="ARAC-FAMILY TRANSCRIPTIONAL REGULATOR"/>
    <property type="match status" value="1"/>
</dbReference>
<feature type="domain" description="HTH araC/xylS-type" evidence="5">
    <location>
        <begin position="262"/>
        <end position="365"/>
    </location>
</feature>
<feature type="transmembrane region" description="Helical" evidence="4">
    <location>
        <begin position="38"/>
        <end position="57"/>
    </location>
</feature>
<evidence type="ECO:0000256" key="2">
    <source>
        <dbReference type="ARBA" id="ARBA00023125"/>
    </source>
</evidence>
<protein>
    <submittedName>
        <fullName evidence="6">AraC family transcriptional regulator</fullName>
    </submittedName>
</protein>
<keyword evidence="4" id="KW-0472">Membrane</keyword>
<dbReference type="PROSITE" id="PS00041">
    <property type="entry name" value="HTH_ARAC_FAMILY_1"/>
    <property type="match status" value="1"/>
</dbReference>
<dbReference type="PROSITE" id="PS01124">
    <property type="entry name" value="HTH_ARAC_FAMILY_2"/>
    <property type="match status" value="1"/>
</dbReference>
<keyword evidence="4" id="KW-1133">Transmembrane helix</keyword>
<proteinExistence type="predicted"/>
<feature type="transmembrane region" description="Helical" evidence="4">
    <location>
        <begin position="193"/>
        <end position="219"/>
    </location>
</feature>
<dbReference type="SMART" id="SM00342">
    <property type="entry name" value="HTH_ARAC"/>
    <property type="match status" value="1"/>
</dbReference>
<evidence type="ECO:0000313" key="6">
    <source>
        <dbReference type="EMBL" id="WIT14318.1"/>
    </source>
</evidence>
<accession>A0AA95SNE8</accession>
<keyword evidence="4" id="KW-0812">Transmembrane</keyword>
<dbReference type="EMBL" id="CP116346">
    <property type="protein sequence ID" value="WIT14318.1"/>
    <property type="molecule type" value="Genomic_DNA"/>
</dbReference>
<dbReference type="InterPro" id="IPR018060">
    <property type="entry name" value="HTH_AraC"/>
</dbReference>
<organism evidence="6 7">
    <name type="scientific">Paucibacter sediminis</name>
    <dbReference type="NCBI Taxonomy" id="3019553"/>
    <lineage>
        <taxon>Bacteria</taxon>
        <taxon>Pseudomonadati</taxon>
        <taxon>Pseudomonadota</taxon>
        <taxon>Betaproteobacteria</taxon>
        <taxon>Burkholderiales</taxon>
        <taxon>Sphaerotilaceae</taxon>
        <taxon>Roseateles</taxon>
    </lineage>
</organism>
<dbReference type="GO" id="GO:0043565">
    <property type="term" value="F:sequence-specific DNA binding"/>
    <property type="evidence" value="ECO:0007669"/>
    <property type="project" value="InterPro"/>
</dbReference>